<keyword evidence="1" id="KW-0560">Oxidoreductase</keyword>
<dbReference type="GO" id="GO:0016491">
    <property type="term" value="F:oxidoreductase activity"/>
    <property type="evidence" value="ECO:0007669"/>
    <property type="project" value="UniProtKB-KW"/>
</dbReference>
<dbReference type="Pfam" id="PF13561">
    <property type="entry name" value="adh_short_C2"/>
    <property type="match status" value="1"/>
</dbReference>
<dbReference type="SUPFAM" id="SSF51735">
    <property type="entry name" value="NAD(P)-binding Rossmann-fold domains"/>
    <property type="match status" value="1"/>
</dbReference>
<dbReference type="AlphaFoldDB" id="A0A8J9Y648"/>
<dbReference type="PANTHER" id="PTHR43975:SF2">
    <property type="entry name" value="EG:BACR7A4.14 PROTEIN-RELATED"/>
    <property type="match status" value="1"/>
</dbReference>
<dbReference type="Proteomes" id="UP000838878">
    <property type="component" value="Chromosome 2"/>
</dbReference>
<dbReference type="EMBL" id="OV170222">
    <property type="protein sequence ID" value="CAH0720354.1"/>
    <property type="molecule type" value="Genomic_DNA"/>
</dbReference>
<evidence type="ECO:0000313" key="2">
    <source>
        <dbReference type="EMBL" id="CAH0720354.1"/>
    </source>
</evidence>
<dbReference type="InterPro" id="IPR020904">
    <property type="entry name" value="Sc_DH/Rdtase_CS"/>
</dbReference>
<reference evidence="2" key="1">
    <citation type="submission" date="2021-12" db="EMBL/GenBank/DDBJ databases">
        <authorList>
            <person name="Martin H S."/>
        </authorList>
    </citation>
    <scope>NUCLEOTIDE SEQUENCE</scope>
</reference>
<dbReference type="PANTHER" id="PTHR43975">
    <property type="entry name" value="ZGC:101858"/>
    <property type="match status" value="1"/>
</dbReference>
<dbReference type="PRINTS" id="PR00080">
    <property type="entry name" value="SDRFAMILY"/>
</dbReference>
<dbReference type="InterPro" id="IPR036291">
    <property type="entry name" value="NAD(P)-bd_dom_sf"/>
</dbReference>
<dbReference type="FunFam" id="3.40.50.720:FF:000084">
    <property type="entry name" value="Short-chain dehydrogenase reductase"/>
    <property type="match status" value="1"/>
</dbReference>
<feature type="non-terminal residue" evidence="2">
    <location>
        <position position="254"/>
    </location>
</feature>
<organism evidence="2 3">
    <name type="scientific">Brenthis ino</name>
    <name type="common">lesser marbled fritillary</name>
    <dbReference type="NCBI Taxonomy" id="405034"/>
    <lineage>
        <taxon>Eukaryota</taxon>
        <taxon>Metazoa</taxon>
        <taxon>Ecdysozoa</taxon>
        <taxon>Arthropoda</taxon>
        <taxon>Hexapoda</taxon>
        <taxon>Insecta</taxon>
        <taxon>Pterygota</taxon>
        <taxon>Neoptera</taxon>
        <taxon>Endopterygota</taxon>
        <taxon>Lepidoptera</taxon>
        <taxon>Glossata</taxon>
        <taxon>Ditrysia</taxon>
        <taxon>Papilionoidea</taxon>
        <taxon>Nymphalidae</taxon>
        <taxon>Heliconiinae</taxon>
        <taxon>Argynnini</taxon>
        <taxon>Brenthis</taxon>
    </lineage>
</organism>
<sequence length="254" mass="27681">MTFCGKVVLVTGGSSGIGAATAIKFSEEKAKITIVGRNKTKLTKVAQQCEKNHQPFIIIADLTKEEEMKEIIDKTVKNYGKLDILVNNAGVVRFESILSEKALETFDKVMAINLKATVHLTHFAAPHLIKTKGCIVNISSIGSTAIMHEENFAYSTSKAALDQFSRCVALELSTQGVRVNNVNPGPVKTDCLNELIPDINEREKEWGQYAGLTPLGKLSKPEEIADIIMYLAGDKAKSITGSSFVIDNGLLLRK</sequence>
<name>A0A8J9Y648_9NEOP</name>
<dbReference type="PROSITE" id="PS00061">
    <property type="entry name" value="ADH_SHORT"/>
    <property type="match status" value="1"/>
</dbReference>
<protein>
    <submittedName>
        <fullName evidence="2">Uncharacterized protein</fullName>
    </submittedName>
</protein>
<keyword evidence="3" id="KW-1185">Reference proteome</keyword>
<accession>A0A8J9Y648</accession>
<proteinExistence type="predicted"/>
<dbReference type="NCBIfam" id="NF005559">
    <property type="entry name" value="PRK07231.1"/>
    <property type="match status" value="1"/>
</dbReference>
<evidence type="ECO:0000256" key="1">
    <source>
        <dbReference type="ARBA" id="ARBA00023002"/>
    </source>
</evidence>
<evidence type="ECO:0000313" key="3">
    <source>
        <dbReference type="Proteomes" id="UP000838878"/>
    </source>
</evidence>
<dbReference type="OrthoDB" id="47007at2759"/>
<dbReference type="InterPro" id="IPR002347">
    <property type="entry name" value="SDR_fam"/>
</dbReference>
<dbReference type="Gene3D" id="3.40.50.720">
    <property type="entry name" value="NAD(P)-binding Rossmann-like Domain"/>
    <property type="match status" value="1"/>
</dbReference>
<dbReference type="PRINTS" id="PR00081">
    <property type="entry name" value="GDHRDH"/>
</dbReference>
<gene>
    <name evidence="2" type="ORF">BINO364_LOCUS6598</name>
</gene>